<dbReference type="GO" id="GO:0005886">
    <property type="term" value="C:plasma membrane"/>
    <property type="evidence" value="ECO:0007669"/>
    <property type="project" value="TreeGrafter"/>
</dbReference>
<dbReference type="InterPro" id="IPR024079">
    <property type="entry name" value="MetalloPept_cat_dom_sf"/>
</dbReference>
<dbReference type="InterPro" id="IPR018497">
    <property type="entry name" value="Peptidase_M13_C"/>
</dbReference>
<dbReference type="GO" id="GO:0016485">
    <property type="term" value="P:protein processing"/>
    <property type="evidence" value="ECO:0007669"/>
    <property type="project" value="TreeGrafter"/>
</dbReference>
<dbReference type="AlphaFoldDB" id="A0AAN7UZ78"/>
<comment type="caution">
    <text evidence="2">The sequence shown here is derived from an EMBL/GenBank/DDBJ whole genome shotgun (WGS) entry which is preliminary data.</text>
</comment>
<sequence length="66" mass="7465">MFWISAASTWCSVYRPETLKIRVLTGYHSPGNFRVQGPLSNLVEFSNDFSCPVGSKMNPVHKCSVW</sequence>
<keyword evidence="3" id="KW-1185">Reference proteome</keyword>
<organism evidence="2 3">
    <name type="scientific">Pyrocoelia pectoralis</name>
    <dbReference type="NCBI Taxonomy" id="417401"/>
    <lineage>
        <taxon>Eukaryota</taxon>
        <taxon>Metazoa</taxon>
        <taxon>Ecdysozoa</taxon>
        <taxon>Arthropoda</taxon>
        <taxon>Hexapoda</taxon>
        <taxon>Insecta</taxon>
        <taxon>Pterygota</taxon>
        <taxon>Neoptera</taxon>
        <taxon>Endopterygota</taxon>
        <taxon>Coleoptera</taxon>
        <taxon>Polyphaga</taxon>
        <taxon>Elateriformia</taxon>
        <taxon>Elateroidea</taxon>
        <taxon>Lampyridae</taxon>
        <taxon>Lampyrinae</taxon>
        <taxon>Pyrocoelia</taxon>
    </lineage>
</organism>
<dbReference type="EMBL" id="JAVRBK010000008">
    <property type="protein sequence ID" value="KAK5639865.1"/>
    <property type="molecule type" value="Genomic_DNA"/>
</dbReference>
<dbReference type="GO" id="GO:0004222">
    <property type="term" value="F:metalloendopeptidase activity"/>
    <property type="evidence" value="ECO:0007669"/>
    <property type="project" value="InterPro"/>
</dbReference>
<dbReference type="PANTHER" id="PTHR11733:SF224">
    <property type="entry name" value="NEPRILYSIN-2"/>
    <property type="match status" value="1"/>
</dbReference>
<feature type="domain" description="Peptidase M13 C-terminal" evidence="1">
    <location>
        <begin position="1"/>
        <end position="65"/>
    </location>
</feature>
<evidence type="ECO:0000313" key="2">
    <source>
        <dbReference type="EMBL" id="KAK5639865.1"/>
    </source>
</evidence>
<dbReference type="Gene3D" id="3.40.390.10">
    <property type="entry name" value="Collagenase (Catalytic Domain)"/>
    <property type="match status" value="1"/>
</dbReference>
<protein>
    <recommendedName>
        <fullName evidence="1">Peptidase M13 C-terminal domain-containing protein</fullName>
    </recommendedName>
</protein>
<dbReference type="SUPFAM" id="SSF55486">
    <property type="entry name" value="Metalloproteases ('zincins'), catalytic domain"/>
    <property type="match status" value="1"/>
</dbReference>
<gene>
    <name evidence="2" type="ORF">RI129_010676</name>
</gene>
<evidence type="ECO:0000259" key="1">
    <source>
        <dbReference type="Pfam" id="PF01431"/>
    </source>
</evidence>
<evidence type="ECO:0000313" key="3">
    <source>
        <dbReference type="Proteomes" id="UP001329430"/>
    </source>
</evidence>
<dbReference type="Pfam" id="PF01431">
    <property type="entry name" value="Peptidase_M13"/>
    <property type="match status" value="1"/>
</dbReference>
<accession>A0AAN7UZ78</accession>
<dbReference type="Proteomes" id="UP001329430">
    <property type="component" value="Chromosome 8"/>
</dbReference>
<reference evidence="2 3" key="1">
    <citation type="journal article" date="2024" name="Insects">
        <title>An Improved Chromosome-Level Genome Assembly of the Firefly Pyrocoelia pectoralis.</title>
        <authorList>
            <person name="Fu X."/>
            <person name="Meyer-Rochow V.B."/>
            <person name="Ballantyne L."/>
            <person name="Zhu X."/>
        </authorList>
    </citation>
    <scope>NUCLEOTIDE SEQUENCE [LARGE SCALE GENOMIC DNA]</scope>
    <source>
        <strain evidence="2">XCY_ONT2</strain>
    </source>
</reference>
<dbReference type="PANTHER" id="PTHR11733">
    <property type="entry name" value="ZINC METALLOPROTEASE FAMILY M13 NEPRILYSIN-RELATED"/>
    <property type="match status" value="1"/>
</dbReference>
<dbReference type="PROSITE" id="PS51885">
    <property type="entry name" value="NEPRILYSIN"/>
    <property type="match status" value="1"/>
</dbReference>
<name>A0AAN7UZ78_9COLE</name>
<proteinExistence type="predicted"/>
<dbReference type="InterPro" id="IPR000718">
    <property type="entry name" value="Peptidase_M13"/>
</dbReference>